<dbReference type="RefSeq" id="XP_009496649.1">
    <property type="nucleotide sequence ID" value="XM_009498374.1"/>
</dbReference>
<dbReference type="EMBL" id="KB932207">
    <property type="protein sequence ID" value="KCV69078.1"/>
    <property type="molecule type" value="Genomic_DNA"/>
</dbReference>
<sequence>MSTDAAISVVDIPLLGAFGAAEGPILACVVSGASDAVLGKLCQSLADDQFGSRVAMLDAGMVPDVSNLKVALMQVLVGHAQEQDPSTELSLGNQLLCAISGRSTIAVSKKVLGIQPLITRHVLVVQVLPSGSAIEPGRAAFLALLNEHILAGPDPAEGAPPQLHGLEVLGSPEVADLRRLGQLCKPRVDPTSPDALQVIAARLRTGSVVQKIGSGTSAPEPADAVFHEYD</sequence>
<dbReference type="AlphaFoldDB" id="A0A058Z578"/>
<organism evidence="1">
    <name type="scientific">Fonticula alba</name>
    <name type="common">Slime mold</name>
    <dbReference type="NCBI Taxonomy" id="691883"/>
    <lineage>
        <taxon>Eukaryota</taxon>
        <taxon>Rotosphaerida</taxon>
        <taxon>Fonticulaceae</taxon>
        <taxon>Fonticula</taxon>
    </lineage>
</organism>
<gene>
    <name evidence="1" type="ORF">H696_04493</name>
</gene>
<reference evidence="1" key="1">
    <citation type="submission" date="2013-04" db="EMBL/GenBank/DDBJ databases">
        <title>The Genome Sequence of Fonticula alba ATCC 38817.</title>
        <authorList>
            <consortium name="The Broad Institute Genomics Platform"/>
            <person name="Russ C."/>
            <person name="Cuomo C."/>
            <person name="Burger G."/>
            <person name="Gray M.W."/>
            <person name="Holland P.W.H."/>
            <person name="King N."/>
            <person name="Lang F.B.F."/>
            <person name="Roger A.J."/>
            <person name="Ruiz-Trillo I."/>
            <person name="Brown M."/>
            <person name="Walker B."/>
            <person name="Young S."/>
            <person name="Zeng Q."/>
            <person name="Gargeya S."/>
            <person name="Fitzgerald M."/>
            <person name="Haas B."/>
            <person name="Abouelleil A."/>
            <person name="Allen A.W."/>
            <person name="Alvarado L."/>
            <person name="Arachchi H.M."/>
            <person name="Berlin A.M."/>
            <person name="Chapman S.B."/>
            <person name="Gainer-Dewar J."/>
            <person name="Goldberg J."/>
            <person name="Griggs A."/>
            <person name="Gujja S."/>
            <person name="Hansen M."/>
            <person name="Howarth C."/>
            <person name="Imamovic A."/>
            <person name="Ireland A."/>
            <person name="Larimer J."/>
            <person name="McCowan C."/>
            <person name="Murphy C."/>
            <person name="Pearson M."/>
            <person name="Poon T.W."/>
            <person name="Priest M."/>
            <person name="Roberts A."/>
            <person name="Saif S."/>
            <person name="Shea T."/>
            <person name="Sisk P."/>
            <person name="Sykes S."/>
            <person name="Wortman J."/>
            <person name="Nusbaum C."/>
            <person name="Birren B."/>
        </authorList>
    </citation>
    <scope>NUCLEOTIDE SEQUENCE [LARGE SCALE GENOMIC DNA]</scope>
    <source>
        <strain evidence="1">ATCC 38817</strain>
    </source>
</reference>
<keyword evidence="2" id="KW-1185">Reference proteome</keyword>
<evidence type="ECO:0000313" key="2">
    <source>
        <dbReference type="Proteomes" id="UP000030693"/>
    </source>
</evidence>
<name>A0A058Z578_FONAL</name>
<evidence type="ECO:0000313" key="1">
    <source>
        <dbReference type="EMBL" id="KCV69078.1"/>
    </source>
</evidence>
<dbReference type="GeneID" id="20529218"/>
<accession>A0A058Z578</accession>
<protein>
    <submittedName>
        <fullName evidence="1">Uncharacterized protein</fullName>
    </submittedName>
</protein>
<proteinExistence type="predicted"/>
<dbReference type="Proteomes" id="UP000030693">
    <property type="component" value="Unassembled WGS sequence"/>
</dbReference>